<dbReference type="AlphaFoldDB" id="A0A812JXK0"/>
<feature type="transmembrane region" description="Helical" evidence="1">
    <location>
        <begin position="6"/>
        <end position="26"/>
    </location>
</feature>
<feature type="non-terminal residue" evidence="2">
    <location>
        <position position="1"/>
    </location>
</feature>
<evidence type="ECO:0000313" key="2">
    <source>
        <dbReference type="EMBL" id="CAE7216006.1"/>
    </source>
</evidence>
<name>A0A812JXK0_9DINO</name>
<keyword evidence="1" id="KW-0812">Transmembrane</keyword>
<evidence type="ECO:0000256" key="1">
    <source>
        <dbReference type="SAM" id="Phobius"/>
    </source>
</evidence>
<comment type="caution">
    <text evidence="2">The sequence shown here is derived from an EMBL/GenBank/DDBJ whole genome shotgun (WGS) entry which is preliminary data.</text>
</comment>
<keyword evidence="1" id="KW-1133">Transmembrane helix</keyword>
<accession>A0A812JXK0</accession>
<reference evidence="2" key="1">
    <citation type="submission" date="2021-02" db="EMBL/GenBank/DDBJ databases">
        <authorList>
            <person name="Dougan E. K."/>
            <person name="Rhodes N."/>
            <person name="Thang M."/>
            <person name="Chan C."/>
        </authorList>
    </citation>
    <scope>NUCLEOTIDE SEQUENCE</scope>
</reference>
<dbReference type="Proteomes" id="UP000604046">
    <property type="component" value="Unassembled WGS sequence"/>
</dbReference>
<protein>
    <submittedName>
        <fullName evidence="2">Uncharacterized protein</fullName>
    </submittedName>
</protein>
<keyword evidence="3" id="KW-1185">Reference proteome</keyword>
<dbReference type="OrthoDB" id="10367195at2759"/>
<proteinExistence type="predicted"/>
<dbReference type="EMBL" id="CAJNDS010000532">
    <property type="protein sequence ID" value="CAE7216006.1"/>
    <property type="molecule type" value="Genomic_DNA"/>
</dbReference>
<organism evidence="2 3">
    <name type="scientific">Symbiodinium natans</name>
    <dbReference type="NCBI Taxonomy" id="878477"/>
    <lineage>
        <taxon>Eukaryota</taxon>
        <taxon>Sar</taxon>
        <taxon>Alveolata</taxon>
        <taxon>Dinophyceae</taxon>
        <taxon>Suessiales</taxon>
        <taxon>Symbiodiniaceae</taxon>
        <taxon>Symbiodinium</taxon>
    </lineage>
</organism>
<evidence type="ECO:0000313" key="3">
    <source>
        <dbReference type="Proteomes" id="UP000604046"/>
    </source>
</evidence>
<keyword evidence="1" id="KW-0472">Membrane</keyword>
<feature type="transmembrane region" description="Helical" evidence="1">
    <location>
        <begin position="91"/>
        <end position="120"/>
    </location>
</feature>
<sequence>MLVVLPEVASCGLIVFVQLFILSYLWEEVQTVDACSIHSSQGLQWTAAAIFVGKMMAEFGETLSMLIWIWGNKVIDIRVVQMDEPNPLTRFQKLLATLFVVVPKLVVACILTFVGTYFVFLSESNTDLILNCLAMTFVVELDELAYATISSEFSKKEVQNVVPLVLHSSSVGSELAFCDSIV</sequence>
<gene>
    <name evidence="2" type="ORF">SNAT2548_LOCUS7597</name>
</gene>